<dbReference type="Gramene" id="ORUFI04G09200.1">
    <property type="protein sequence ID" value="ORUFI04G09200.1"/>
    <property type="gene ID" value="ORUFI04G09200"/>
</dbReference>
<dbReference type="EnsemblPlants" id="ORUFI04G09200.1">
    <property type="protein sequence ID" value="ORUFI04G09200.1"/>
    <property type="gene ID" value="ORUFI04G09200"/>
</dbReference>
<feature type="region of interest" description="Disordered" evidence="1">
    <location>
        <begin position="17"/>
        <end position="82"/>
    </location>
</feature>
<accession>A0A0E0P7J1</accession>
<sequence>MVAWCPGWAVVSPAWRRPEGGLATSGKEAETARRMGWPCNVGEGGRGGEEDGGRPAQRRSRPTVWRSQSSAGQRRRSGAGWRGGRQRYLLGSAETAAMREVEAGGWEEGTLRPRWVMGRLQRRRSHGSRRRPWASCCHLARIWHPAGSSGDGCGAASMGTRRWLGWCGGGDEEPAMEAVMDRERGGACEAAAVV</sequence>
<proteinExistence type="predicted"/>
<organism evidence="2 3">
    <name type="scientific">Oryza rufipogon</name>
    <name type="common">Brownbeard rice</name>
    <name type="synonym">Asian wild rice</name>
    <dbReference type="NCBI Taxonomy" id="4529"/>
    <lineage>
        <taxon>Eukaryota</taxon>
        <taxon>Viridiplantae</taxon>
        <taxon>Streptophyta</taxon>
        <taxon>Embryophyta</taxon>
        <taxon>Tracheophyta</taxon>
        <taxon>Spermatophyta</taxon>
        <taxon>Magnoliopsida</taxon>
        <taxon>Liliopsida</taxon>
        <taxon>Poales</taxon>
        <taxon>Poaceae</taxon>
        <taxon>BOP clade</taxon>
        <taxon>Oryzoideae</taxon>
        <taxon>Oryzeae</taxon>
        <taxon>Oryzinae</taxon>
        <taxon>Oryza</taxon>
    </lineage>
</organism>
<evidence type="ECO:0000313" key="3">
    <source>
        <dbReference type="Proteomes" id="UP000008022"/>
    </source>
</evidence>
<evidence type="ECO:0000313" key="2">
    <source>
        <dbReference type="EnsemblPlants" id="ORUFI04G09200.1"/>
    </source>
</evidence>
<dbReference type="OMA" id="PRWVMGR"/>
<reference evidence="2" key="2">
    <citation type="submission" date="2015-06" db="UniProtKB">
        <authorList>
            <consortium name="EnsemblPlants"/>
        </authorList>
    </citation>
    <scope>IDENTIFICATION</scope>
</reference>
<dbReference type="AlphaFoldDB" id="A0A0E0P7J1"/>
<dbReference type="Proteomes" id="UP000008022">
    <property type="component" value="Unassembled WGS sequence"/>
</dbReference>
<keyword evidence="3" id="KW-1185">Reference proteome</keyword>
<reference evidence="3" key="1">
    <citation type="submission" date="2013-06" db="EMBL/GenBank/DDBJ databases">
        <authorList>
            <person name="Zhao Q."/>
        </authorList>
    </citation>
    <scope>NUCLEOTIDE SEQUENCE</scope>
    <source>
        <strain evidence="3">cv. W1943</strain>
    </source>
</reference>
<protein>
    <submittedName>
        <fullName evidence="2">Uncharacterized protein</fullName>
    </submittedName>
</protein>
<evidence type="ECO:0000256" key="1">
    <source>
        <dbReference type="SAM" id="MobiDB-lite"/>
    </source>
</evidence>
<dbReference type="HOGENOM" id="CLU_1279401_0_0_1"/>
<name>A0A0E0P7J1_ORYRU</name>